<dbReference type="EMBL" id="LQNT01000001">
    <property type="protein sequence ID" value="KZE39754.1"/>
    <property type="molecule type" value="Genomic_DNA"/>
</dbReference>
<evidence type="ECO:0000313" key="2">
    <source>
        <dbReference type="EMBL" id="KZE39754.1"/>
    </source>
</evidence>
<gene>
    <name evidence="2" type="ORF">AV656_00200</name>
</gene>
<reference evidence="2 3" key="1">
    <citation type="submission" date="2016-01" db="EMBL/GenBank/DDBJ databases">
        <title>Whole genome sequencing of Bhargavaea cecembensis T14.</title>
        <authorList>
            <person name="Hong K.W."/>
        </authorList>
    </citation>
    <scope>NUCLEOTIDE SEQUENCE [LARGE SCALE GENOMIC DNA]</scope>
    <source>
        <strain evidence="2 3">T14</strain>
    </source>
</reference>
<accession>A0A165HFD8</accession>
<feature type="chain" id="PRO_5007858655" description="Lipoprotein" evidence="1">
    <location>
        <begin position="23"/>
        <end position="144"/>
    </location>
</feature>
<organism evidence="2 3">
    <name type="scientific">Bhargavaea cecembensis</name>
    <dbReference type="NCBI Taxonomy" id="394098"/>
    <lineage>
        <taxon>Bacteria</taxon>
        <taxon>Bacillati</taxon>
        <taxon>Bacillota</taxon>
        <taxon>Bacilli</taxon>
        <taxon>Bacillales</taxon>
        <taxon>Caryophanaceae</taxon>
        <taxon>Bhargavaea</taxon>
    </lineage>
</organism>
<name>A0A165HFD8_9BACL</name>
<dbReference type="RefSeq" id="WP_063177689.1">
    <property type="nucleotide sequence ID" value="NZ_LQNT01000001.1"/>
</dbReference>
<proteinExistence type="predicted"/>
<keyword evidence="1" id="KW-0732">Signal</keyword>
<evidence type="ECO:0008006" key="4">
    <source>
        <dbReference type="Google" id="ProtNLM"/>
    </source>
</evidence>
<sequence length="144" mass="15248">MGKMMAALLAVLCLSACSLESAGPPEQDLPELTVKLDGEVETAVHGSYCWTEGGTSACADASGNPFDYEPFSGMISAPTGTKVELLFSLPPQSSRVSVQLEDDLDSSVSSGPVRIPDAPGRYGYTVFAEWPQGDVSYFFIVEAE</sequence>
<evidence type="ECO:0000256" key="1">
    <source>
        <dbReference type="SAM" id="SignalP"/>
    </source>
</evidence>
<feature type="signal peptide" evidence="1">
    <location>
        <begin position="1"/>
        <end position="22"/>
    </location>
</feature>
<comment type="caution">
    <text evidence="2">The sequence shown here is derived from an EMBL/GenBank/DDBJ whole genome shotgun (WGS) entry which is preliminary data.</text>
</comment>
<dbReference type="OrthoDB" id="1797983at2"/>
<evidence type="ECO:0000313" key="3">
    <source>
        <dbReference type="Proteomes" id="UP000076490"/>
    </source>
</evidence>
<dbReference type="AlphaFoldDB" id="A0A165HFD8"/>
<dbReference type="Proteomes" id="UP000076490">
    <property type="component" value="Unassembled WGS sequence"/>
</dbReference>
<protein>
    <recommendedName>
        <fullName evidence="4">Lipoprotein</fullName>
    </recommendedName>
</protein>